<sequence length="130" mass="13338">MAGRVAAAVRALAAGGLAVLLLAGCSGDAGSTETTASCDRGGCTDIPLETIEDVSGLDLPEGTEVVESTYDSFQDWHLGATLLLPEGAEDPVAASEDDWDGVADDEGVHRTVEATTQDGRTTLVIEVFTV</sequence>
<evidence type="ECO:0008006" key="4">
    <source>
        <dbReference type="Google" id="ProtNLM"/>
    </source>
</evidence>
<accession>A0A4Z1DXA9</accession>
<dbReference type="EMBL" id="RHPJ01000004">
    <property type="protein sequence ID" value="TGO04214.1"/>
    <property type="molecule type" value="Genomic_DNA"/>
</dbReference>
<name>A0A4Z1DXA9_9MICO</name>
<dbReference type="AlphaFoldDB" id="A0A4Z1DXA9"/>
<dbReference type="Proteomes" id="UP000297318">
    <property type="component" value="Unassembled WGS sequence"/>
</dbReference>
<feature type="chain" id="PRO_5021267458" description="Lipoprotein" evidence="1">
    <location>
        <begin position="32"/>
        <end position="130"/>
    </location>
</feature>
<feature type="signal peptide" evidence="1">
    <location>
        <begin position="1"/>
        <end position="31"/>
    </location>
</feature>
<dbReference type="PROSITE" id="PS51257">
    <property type="entry name" value="PROKAR_LIPOPROTEIN"/>
    <property type="match status" value="1"/>
</dbReference>
<keyword evidence="1" id="KW-0732">Signal</keyword>
<protein>
    <recommendedName>
        <fullName evidence="4">Lipoprotein</fullName>
    </recommendedName>
</protein>
<comment type="caution">
    <text evidence="2">The sequence shown here is derived from an EMBL/GenBank/DDBJ whole genome shotgun (WGS) entry which is preliminary data.</text>
</comment>
<evidence type="ECO:0000313" key="3">
    <source>
        <dbReference type="Proteomes" id="UP000297318"/>
    </source>
</evidence>
<proteinExistence type="predicted"/>
<organism evidence="2 3">
    <name type="scientific">Serinibacter arcticus</name>
    <dbReference type="NCBI Taxonomy" id="1655435"/>
    <lineage>
        <taxon>Bacteria</taxon>
        <taxon>Bacillati</taxon>
        <taxon>Actinomycetota</taxon>
        <taxon>Actinomycetes</taxon>
        <taxon>Micrococcales</taxon>
        <taxon>Beutenbergiaceae</taxon>
        <taxon>Serinibacter</taxon>
    </lineage>
</organism>
<keyword evidence="3" id="KW-1185">Reference proteome</keyword>
<evidence type="ECO:0000256" key="1">
    <source>
        <dbReference type="SAM" id="SignalP"/>
    </source>
</evidence>
<evidence type="ECO:0000313" key="2">
    <source>
        <dbReference type="EMBL" id="TGO04214.1"/>
    </source>
</evidence>
<reference evidence="2 3" key="1">
    <citation type="submission" date="2018-11" db="EMBL/GenBank/DDBJ databases">
        <title>Complete genome sequencing of the Actinobacteria Serinibacter sp. K3-2.</title>
        <authorList>
            <person name="Rakitin A.L."/>
            <person name="Beletsky A.V."/>
            <person name="Mardanov A.V."/>
            <person name="Ravin N.V."/>
            <person name="Gromova A.S."/>
            <person name="Filippova S.N."/>
            <person name="Gal'Chenko V.F."/>
        </authorList>
    </citation>
    <scope>NUCLEOTIDE SEQUENCE [LARGE SCALE GENOMIC DNA]</scope>
    <source>
        <strain evidence="2 3">K3-2</strain>
    </source>
</reference>
<gene>
    <name evidence="2" type="ORF">SERN_2805</name>
</gene>